<dbReference type="Proteomes" id="UP000317093">
    <property type="component" value="Chromosome"/>
</dbReference>
<dbReference type="OrthoDB" id="9808776at2"/>
<protein>
    <recommendedName>
        <fullName evidence="3">DUF1802 domain-containing protein</fullName>
    </recommendedName>
</protein>
<dbReference type="KEGG" id="knv:Pan216_24480"/>
<keyword evidence="2" id="KW-1185">Reference proteome</keyword>
<sequence>MSSTNSVAFKEWAVIVAALAQGVQSIILRKGGIQEGREGFRVDHDAFWLFPTFLHQRLESLTPAARPLWDRVVSPTRDESTIPLACFARVEQVVHLESEDQAHSLAGQHLWTEETVIERFHYRRPGLFAILVRTFALDAPHVIDDDPSFAGCRSWVPLPAELSTEGLTPVISDEVHSKRRQAFDGAFATRSR</sequence>
<gene>
    <name evidence="1" type="ORF">Pan216_24480</name>
</gene>
<reference evidence="1 2" key="1">
    <citation type="submission" date="2019-02" db="EMBL/GenBank/DDBJ databases">
        <title>Deep-cultivation of Planctomycetes and their phenomic and genomic characterization uncovers novel biology.</title>
        <authorList>
            <person name="Wiegand S."/>
            <person name="Jogler M."/>
            <person name="Boedeker C."/>
            <person name="Pinto D."/>
            <person name="Vollmers J."/>
            <person name="Rivas-Marin E."/>
            <person name="Kohn T."/>
            <person name="Peeters S.H."/>
            <person name="Heuer A."/>
            <person name="Rast P."/>
            <person name="Oberbeckmann S."/>
            <person name="Bunk B."/>
            <person name="Jeske O."/>
            <person name="Meyerdierks A."/>
            <person name="Storesund J.E."/>
            <person name="Kallscheuer N."/>
            <person name="Luecker S."/>
            <person name="Lage O.M."/>
            <person name="Pohl T."/>
            <person name="Merkel B.J."/>
            <person name="Hornburger P."/>
            <person name="Mueller R.-W."/>
            <person name="Bruemmer F."/>
            <person name="Labrenz M."/>
            <person name="Spormann A.M."/>
            <person name="Op den Camp H."/>
            <person name="Overmann J."/>
            <person name="Amann R."/>
            <person name="Jetten M.S.M."/>
            <person name="Mascher T."/>
            <person name="Medema M.H."/>
            <person name="Devos D.P."/>
            <person name="Kaster A.-K."/>
            <person name="Ovreas L."/>
            <person name="Rohde M."/>
            <person name="Galperin M.Y."/>
            <person name="Jogler C."/>
        </authorList>
    </citation>
    <scope>NUCLEOTIDE SEQUENCE [LARGE SCALE GENOMIC DNA]</scope>
    <source>
        <strain evidence="1 2">Pan216</strain>
    </source>
</reference>
<dbReference type="Pfam" id="PF08819">
    <property type="entry name" value="DUF1802"/>
    <property type="match status" value="1"/>
</dbReference>
<dbReference type="RefSeq" id="WP_145258159.1">
    <property type="nucleotide sequence ID" value="NZ_CP036279.1"/>
</dbReference>
<proteinExistence type="predicted"/>
<dbReference type="EMBL" id="CP036279">
    <property type="protein sequence ID" value="QDU61587.1"/>
    <property type="molecule type" value="Genomic_DNA"/>
</dbReference>
<evidence type="ECO:0008006" key="3">
    <source>
        <dbReference type="Google" id="ProtNLM"/>
    </source>
</evidence>
<organism evidence="1 2">
    <name type="scientific">Kolteria novifilia</name>
    <dbReference type="NCBI Taxonomy" id="2527975"/>
    <lineage>
        <taxon>Bacteria</taxon>
        <taxon>Pseudomonadati</taxon>
        <taxon>Planctomycetota</taxon>
        <taxon>Planctomycetia</taxon>
        <taxon>Kolteriales</taxon>
        <taxon>Kolteriaceae</taxon>
        <taxon>Kolteria</taxon>
    </lineage>
</organism>
<dbReference type="InterPro" id="IPR014923">
    <property type="entry name" value="DUF1802"/>
</dbReference>
<evidence type="ECO:0000313" key="1">
    <source>
        <dbReference type="EMBL" id="QDU61587.1"/>
    </source>
</evidence>
<name>A0A518B3N7_9BACT</name>
<dbReference type="AlphaFoldDB" id="A0A518B3N7"/>
<accession>A0A518B3N7</accession>
<evidence type="ECO:0000313" key="2">
    <source>
        <dbReference type="Proteomes" id="UP000317093"/>
    </source>
</evidence>